<organism evidence="1 2">
    <name type="scientific">Punica granatum</name>
    <name type="common">Pomegranate</name>
    <dbReference type="NCBI Taxonomy" id="22663"/>
    <lineage>
        <taxon>Eukaryota</taxon>
        <taxon>Viridiplantae</taxon>
        <taxon>Streptophyta</taxon>
        <taxon>Embryophyta</taxon>
        <taxon>Tracheophyta</taxon>
        <taxon>Spermatophyta</taxon>
        <taxon>Magnoliopsida</taxon>
        <taxon>eudicotyledons</taxon>
        <taxon>Gunneridae</taxon>
        <taxon>Pentapetalae</taxon>
        <taxon>rosids</taxon>
        <taxon>malvids</taxon>
        <taxon>Myrtales</taxon>
        <taxon>Lythraceae</taxon>
        <taxon>Punica</taxon>
    </lineage>
</organism>
<dbReference type="AlphaFoldDB" id="A0A218W256"/>
<comment type="caution">
    <text evidence="1">The sequence shown here is derived from an EMBL/GenBank/DDBJ whole genome shotgun (WGS) entry which is preliminary data.</text>
</comment>
<name>A0A218W256_PUNGR</name>
<evidence type="ECO:0000313" key="1">
    <source>
        <dbReference type="EMBL" id="OWM66917.1"/>
    </source>
</evidence>
<reference evidence="2" key="1">
    <citation type="journal article" date="2017" name="Plant J.">
        <title>The pomegranate (Punica granatum L.) genome and the genomics of punicalagin biosynthesis.</title>
        <authorList>
            <person name="Qin G."/>
            <person name="Xu C."/>
            <person name="Ming R."/>
            <person name="Tang H."/>
            <person name="Guyot R."/>
            <person name="Kramer E.M."/>
            <person name="Hu Y."/>
            <person name="Yi X."/>
            <person name="Qi Y."/>
            <person name="Xu X."/>
            <person name="Gao Z."/>
            <person name="Pan H."/>
            <person name="Jian J."/>
            <person name="Tian Y."/>
            <person name="Yue Z."/>
            <person name="Xu Y."/>
        </authorList>
    </citation>
    <scope>NUCLEOTIDE SEQUENCE [LARGE SCALE GENOMIC DNA]</scope>
    <source>
        <strain evidence="2">cv. Dabenzi</strain>
    </source>
</reference>
<sequence>MVAAPIPATNHLIKVASDVTGVVVAPIPTSTPKQGHWGSVTSPTTSIRVEVAKLGPLLPSFIRCPSFPSPHLFLSLSLTF</sequence>
<proteinExistence type="predicted"/>
<dbReference type="Proteomes" id="UP000197138">
    <property type="component" value="Unassembled WGS sequence"/>
</dbReference>
<gene>
    <name evidence="1" type="ORF">CDL15_Pgr018406</name>
</gene>
<evidence type="ECO:0000313" key="2">
    <source>
        <dbReference type="Proteomes" id="UP000197138"/>
    </source>
</evidence>
<dbReference type="EMBL" id="MTKT01005483">
    <property type="protein sequence ID" value="OWM66917.1"/>
    <property type="molecule type" value="Genomic_DNA"/>
</dbReference>
<accession>A0A218W256</accession>
<protein>
    <submittedName>
        <fullName evidence="1">Uncharacterized protein</fullName>
    </submittedName>
</protein>